<evidence type="ECO:0000313" key="4">
    <source>
        <dbReference type="Proteomes" id="UP001139054"/>
    </source>
</evidence>
<dbReference type="Proteomes" id="UP001139054">
    <property type="component" value="Unassembled WGS sequence"/>
</dbReference>
<dbReference type="AlphaFoldDB" id="A0A9X1UHB5"/>
<evidence type="ECO:0000313" key="3">
    <source>
        <dbReference type="Proteomes" id="UP001139012"/>
    </source>
</evidence>
<dbReference type="EMBL" id="JAKLUA010000009">
    <property type="protein sequence ID" value="MCG2670305.1"/>
    <property type="molecule type" value="Genomic_DNA"/>
</dbReference>
<keyword evidence="3" id="KW-1185">Reference proteome</keyword>
<dbReference type="EMBL" id="JAKLTY010000009">
    <property type="protein sequence ID" value="MCG2628262.1"/>
    <property type="molecule type" value="Genomic_DNA"/>
</dbReference>
<name>A0A9X1UHB5_9BRAD</name>
<dbReference type="Proteomes" id="UP001139012">
    <property type="component" value="Unassembled WGS sequence"/>
</dbReference>
<accession>A0A9X1UHB5</accession>
<evidence type="ECO:0000313" key="2">
    <source>
        <dbReference type="EMBL" id="MCG2670305.1"/>
    </source>
</evidence>
<reference evidence="1" key="1">
    <citation type="submission" date="2022-01" db="EMBL/GenBank/DDBJ databases">
        <title>Genome sequnece data of strain Bradyrhizobium sp. nov.</title>
        <authorList>
            <person name="Zhang J."/>
        </authorList>
    </citation>
    <scope>NUCLEOTIDE SEQUENCE</scope>
    <source>
        <strain evidence="2">WYCCWR 12774</strain>
        <strain evidence="1">WYCCWR 13023</strain>
    </source>
</reference>
<protein>
    <submittedName>
        <fullName evidence="1">Uncharacterized protein</fullName>
    </submittedName>
</protein>
<organism evidence="1 4">
    <name type="scientific">Bradyrhizobium zhengyangense</name>
    <dbReference type="NCBI Taxonomy" id="2911009"/>
    <lineage>
        <taxon>Bacteria</taxon>
        <taxon>Pseudomonadati</taxon>
        <taxon>Pseudomonadota</taxon>
        <taxon>Alphaproteobacteria</taxon>
        <taxon>Hyphomicrobiales</taxon>
        <taxon>Nitrobacteraceae</taxon>
        <taxon>Bradyrhizobium</taxon>
    </lineage>
</organism>
<proteinExistence type="predicted"/>
<comment type="caution">
    <text evidence="1">The sequence shown here is derived from an EMBL/GenBank/DDBJ whole genome shotgun (WGS) entry which is preliminary data.</text>
</comment>
<sequence>MDTLEVLREVTLVNETDLVSYLCRWLSLKKKISAARDAPFYQIGMGRYSQISSECPNQLKDTCARLTLKIAKRNPDLRALLNKRERNFCNASVRVAGRSRECVCRYDCRFHPTSHVQLLLQWTSFIAGLRMKAISMPRKAS</sequence>
<gene>
    <name evidence="2" type="ORF">L6637_25390</name>
    <name evidence="1" type="ORF">L6654_16635</name>
</gene>
<evidence type="ECO:0000313" key="1">
    <source>
        <dbReference type="EMBL" id="MCG2628262.1"/>
    </source>
</evidence>